<protein>
    <recommendedName>
        <fullName evidence="9">DNA gyrase subunit A</fullName>
        <ecNumber evidence="9">5.6.2.2</ecNumber>
    </recommendedName>
</protein>
<evidence type="ECO:0000256" key="9">
    <source>
        <dbReference type="HAMAP-Rule" id="MF_01897"/>
    </source>
</evidence>
<comment type="miscellaneous">
    <text evidence="9">Few gyrases are as efficient as E.coli at forming negative supercoils. Not all organisms have 2 type II topoisomerases; in organisms with a single type II topoisomerase this enzyme also has to decatenate newly replicated chromosomes.</text>
</comment>
<evidence type="ECO:0000256" key="1">
    <source>
        <dbReference type="ARBA" id="ARBA00000185"/>
    </source>
</evidence>
<dbReference type="NCBIfam" id="NF004044">
    <property type="entry name" value="PRK05561.1"/>
    <property type="match status" value="1"/>
</dbReference>
<dbReference type="GO" id="GO:0005737">
    <property type="term" value="C:cytoplasm"/>
    <property type="evidence" value="ECO:0007669"/>
    <property type="project" value="UniProtKB-SubCell"/>
</dbReference>
<evidence type="ECO:0000256" key="2">
    <source>
        <dbReference type="ARBA" id="ARBA00008263"/>
    </source>
</evidence>
<feature type="domain" description="Topo IIA-type catalytic" evidence="11">
    <location>
        <begin position="32"/>
        <end position="496"/>
    </location>
</feature>
<keyword evidence="9" id="KW-0963">Cytoplasm</keyword>
<dbReference type="GO" id="GO:0009330">
    <property type="term" value="C:DNA topoisomerase type II (double strand cut, ATP-hydrolyzing) complex"/>
    <property type="evidence" value="ECO:0007669"/>
    <property type="project" value="TreeGrafter"/>
</dbReference>
<dbReference type="Proteomes" id="UP000621436">
    <property type="component" value="Unassembled WGS sequence"/>
</dbReference>
<dbReference type="GO" id="GO:0005694">
    <property type="term" value="C:chromosome"/>
    <property type="evidence" value="ECO:0007669"/>
    <property type="project" value="InterPro"/>
</dbReference>
<dbReference type="FunFam" id="1.10.268.10:FF:000001">
    <property type="entry name" value="DNA gyrase subunit A"/>
    <property type="match status" value="1"/>
</dbReference>
<reference evidence="12" key="1">
    <citation type="submission" date="2020-11" db="EMBL/GenBank/DDBJ databases">
        <title>Halonatronomonas betainensis gen. nov., sp. nov. a novel haloalkaliphilic representative of the family Halanaerobiacae capable of betaine degradation.</title>
        <authorList>
            <person name="Boltyanskaya Y."/>
            <person name="Kevbrin V."/>
            <person name="Detkova E."/>
            <person name="Grouzdev D.S."/>
            <person name="Koziaeva V."/>
            <person name="Zhilina T."/>
        </authorList>
    </citation>
    <scope>NUCLEOTIDE SEQUENCE</scope>
    <source>
        <strain evidence="12">Z-7014</strain>
    </source>
</reference>
<dbReference type="FunFam" id="2.120.10.90:FF:000005">
    <property type="entry name" value="DNA topoisomerase 4 subunit A"/>
    <property type="match status" value="1"/>
</dbReference>
<dbReference type="EMBL" id="JADPIE010000007">
    <property type="protein sequence ID" value="MBF8437690.1"/>
    <property type="molecule type" value="Genomic_DNA"/>
</dbReference>
<dbReference type="GO" id="GO:0006261">
    <property type="term" value="P:DNA-templated DNA replication"/>
    <property type="evidence" value="ECO:0007669"/>
    <property type="project" value="UniProtKB-UniRule"/>
</dbReference>
<dbReference type="GO" id="GO:0006265">
    <property type="term" value="P:DNA topological change"/>
    <property type="evidence" value="ECO:0007669"/>
    <property type="project" value="UniProtKB-UniRule"/>
</dbReference>
<dbReference type="SUPFAM" id="SSF101904">
    <property type="entry name" value="GyrA/ParC C-terminal domain-like"/>
    <property type="match status" value="1"/>
</dbReference>
<dbReference type="RefSeq" id="WP_270454698.1">
    <property type="nucleotide sequence ID" value="NZ_JADPIE010000007.1"/>
</dbReference>
<comment type="subunit">
    <text evidence="8">Heterotetramer composed of ParC and ParE.</text>
</comment>
<sequence>MLKENIKQVAIDDEMKDAYLDYAMSVIVGRALPDVRDGLKPVHRRILYALKDLNITSRSSHKKSARIVGEVLGKYHPHGDTSVYDAMVRMAQDFSYRYPLVDGHGNFGSVDGDSAAAMRYTEARMAKISEELLKDIDKETVNFKGNFDDTLEEPEVLPARIPNLLINGSSGIAVGMATSIPPHNLEEVIDGVIKLIDNSNIDITELMESIKGPDFPTGGSIMNRDEIIKAYRTGRGKVRVRAKTRIINQESSSPTIIVDELPYQVNKAKLITKIADLVKDDRIDGIRDLRDESDRDGMRIVIELKNNANPDVLLNQLFKHTQLQDTFSVIMLALVDNQPKVLSLKEMLHHYLQHQKEVVRRRTIYDLNKAEDRAHILAGFRIALKDIDEVVELIKKAPDTDTASQQLQDKFSLSERQSQAILSMQLKRLTGLERDKIEAEYSELQETIAYLRSILANEEKLVKLIRDELLEIKETYKDERRTEILNQDVSLEIEDLIEEENIVVALTNFGYIKRMPLDTYRSQRRGGKGIIGISTREDDFVANIFTATTHRTFLFFTNNGQVYRLKGYQIPEAGRQARGTAIINLLDLDEEEKINAIIPVKEFDEDRYLVKVTKQGIIKKTSLTEYDTNYTGLQGIHLRDNDELVDVKFAYNDEDIIITSRNGKSIRFPVDEIRDTARNSIGVKAIDLDEDDEVIGIGLSNEGEDLFVISENGYGKRTALEEFRPQHRGGKGVITAKLSDKVGKLVQSKVVNSEQELLIITQDGIMIRVEIDDISCISRNTQGVKVISLNDGDSVVSLAKIDFDDEDEENLEEIEEE</sequence>
<dbReference type="GO" id="GO:0034335">
    <property type="term" value="F:DNA negative supercoiling activity"/>
    <property type="evidence" value="ECO:0007669"/>
    <property type="project" value="UniProtKB-ARBA"/>
</dbReference>
<dbReference type="PANTHER" id="PTHR43493">
    <property type="entry name" value="DNA GYRASE/TOPOISOMERASE SUBUNIT A"/>
    <property type="match status" value="1"/>
</dbReference>
<comment type="similarity">
    <text evidence="2 9">Belongs to the type II topoisomerase GyrA/ParC subunit family.</text>
</comment>
<dbReference type="Gene3D" id="2.120.10.90">
    <property type="entry name" value="DNA gyrase/topoisomerase IV, subunit A, C-terminal"/>
    <property type="match status" value="1"/>
</dbReference>
<dbReference type="GO" id="GO:0005524">
    <property type="term" value="F:ATP binding"/>
    <property type="evidence" value="ECO:0007669"/>
    <property type="project" value="UniProtKB-UniRule"/>
</dbReference>
<evidence type="ECO:0000313" key="12">
    <source>
        <dbReference type="EMBL" id="MBF8437690.1"/>
    </source>
</evidence>
<evidence type="ECO:0000256" key="8">
    <source>
        <dbReference type="ARBA" id="ARBA00063644"/>
    </source>
</evidence>
<dbReference type="InterPro" id="IPR002205">
    <property type="entry name" value="Topo_IIA_dom_A"/>
</dbReference>
<evidence type="ECO:0000256" key="7">
    <source>
        <dbReference type="ARBA" id="ARBA00023235"/>
    </source>
</evidence>
<dbReference type="SUPFAM" id="SSF56719">
    <property type="entry name" value="Type II DNA topoisomerase"/>
    <property type="match status" value="1"/>
</dbReference>
<keyword evidence="4 9" id="KW-0067">ATP-binding</keyword>
<dbReference type="PROSITE" id="PS52040">
    <property type="entry name" value="TOPO_IIA"/>
    <property type="match status" value="1"/>
</dbReference>
<dbReference type="Gene3D" id="3.30.1360.40">
    <property type="match status" value="1"/>
</dbReference>
<dbReference type="CDD" id="cd00187">
    <property type="entry name" value="TOP4c"/>
    <property type="match status" value="1"/>
</dbReference>
<dbReference type="InterPro" id="IPR035516">
    <property type="entry name" value="Gyrase/topoIV_suA_C"/>
</dbReference>
<feature type="active site" description="O-(5'-phospho-DNA)-tyrosine intermediate" evidence="9 10">
    <location>
        <position position="120"/>
    </location>
</feature>
<dbReference type="HAMAP" id="MF_01897">
    <property type="entry name" value="GyrA"/>
    <property type="match status" value="1"/>
</dbReference>
<comment type="subcellular location">
    <subcellularLocation>
        <location evidence="9">Cytoplasm</location>
    </subcellularLocation>
</comment>
<dbReference type="SMART" id="SM00434">
    <property type="entry name" value="TOP4c"/>
    <property type="match status" value="1"/>
</dbReference>
<dbReference type="InterPro" id="IPR013757">
    <property type="entry name" value="Topo_IIA_A_a_sf"/>
</dbReference>
<dbReference type="InterPro" id="IPR050220">
    <property type="entry name" value="Type_II_DNA_Topoisomerases"/>
</dbReference>
<keyword evidence="7 9" id="KW-0413">Isomerase</keyword>
<dbReference type="InterPro" id="IPR005743">
    <property type="entry name" value="GyrA"/>
</dbReference>
<evidence type="ECO:0000313" key="13">
    <source>
        <dbReference type="Proteomes" id="UP000621436"/>
    </source>
</evidence>
<evidence type="ECO:0000256" key="3">
    <source>
        <dbReference type="ARBA" id="ARBA00022741"/>
    </source>
</evidence>
<comment type="function">
    <text evidence="9">A type II topoisomerase that negatively supercoils closed circular double-stranded (ds) DNA in an ATP-dependent manner to modulate DNA topology and maintain chromosomes in an underwound state. Negative supercoiling favors strand separation, and DNA replication, transcription, recombination and repair, all of which involve strand separation. Also able to catalyze the interconversion of other topological isomers of dsDNA rings, including catenanes and knotted rings. Type II topoisomerases break and join 2 DNA strands simultaneously in an ATP-dependent manner.</text>
</comment>
<dbReference type="FunFam" id="3.30.1360.40:FF:000002">
    <property type="entry name" value="DNA gyrase subunit A"/>
    <property type="match status" value="1"/>
</dbReference>
<dbReference type="AlphaFoldDB" id="A0A931AWA3"/>
<dbReference type="Pfam" id="PF00521">
    <property type="entry name" value="DNA_topoisoIV"/>
    <property type="match status" value="1"/>
</dbReference>
<dbReference type="NCBIfam" id="TIGR01063">
    <property type="entry name" value="gyrA"/>
    <property type="match status" value="1"/>
</dbReference>
<accession>A0A931AWA3</accession>
<dbReference type="NCBIfam" id="NF004043">
    <property type="entry name" value="PRK05560.1"/>
    <property type="match status" value="1"/>
</dbReference>
<feature type="short sequence motif" description="GyrA-box" evidence="9">
    <location>
        <begin position="523"/>
        <end position="529"/>
    </location>
</feature>
<dbReference type="Gene3D" id="1.10.268.10">
    <property type="entry name" value="Topoisomerase, domain 3"/>
    <property type="match status" value="1"/>
</dbReference>
<keyword evidence="3 9" id="KW-0547">Nucleotide-binding</keyword>
<evidence type="ECO:0000259" key="11">
    <source>
        <dbReference type="PROSITE" id="PS52040"/>
    </source>
</evidence>
<dbReference type="Pfam" id="PF03989">
    <property type="entry name" value="DNA_gyraseA_C"/>
    <property type="match status" value="6"/>
</dbReference>
<evidence type="ECO:0000256" key="5">
    <source>
        <dbReference type="ARBA" id="ARBA00023029"/>
    </source>
</evidence>
<proteinExistence type="inferred from homology"/>
<comment type="caution">
    <text evidence="12">The sequence shown here is derived from an EMBL/GenBank/DDBJ whole genome shotgun (WGS) entry which is preliminary data.</text>
</comment>
<dbReference type="PANTHER" id="PTHR43493:SF5">
    <property type="entry name" value="DNA GYRASE SUBUNIT A, CHLOROPLASTIC_MITOCHONDRIAL"/>
    <property type="match status" value="1"/>
</dbReference>
<dbReference type="Gene3D" id="3.90.199.10">
    <property type="entry name" value="Topoisomerase II, domain 5"/>
    <property type="match status" value="1"/>
</dbReference>
<dbReference type="InterPro" id="IPR006691">
    <property type="entry name" value="GyrA/parC_rep"/>
</dbReference>
<dbReference type="InterPro" id="IPR013758">
    <property type="entry name" value="Topo_IIA_A/C_ab"/>
</dbReference>
<gene>
    <name evidence="9 12" type="primary">gyrA</name>
    <name evidence="12" type="ORF">I0Q91_11400</name>
</gene>
<comment type="catalytic activity">
    <reaction evidence="1 9 10">
        <text>ATP-dependent breakage, passage and rejoining of double-stranded DNA.</text>
        <dbReference type="EC" id="5.6.2.2"/>
    </reaction>
</comment>
<dbReference type="EC" id="5.6.2.2" evidence="9"/>
<organism evidence="12 13">
    <name type="scientific">Halonatronomonas betaini</name>
    <dbReference type="NCBI Taxonomy" id="2778430"/>
    <lineage>
        <taxon>Bacteria</taxon>
        <taxon>Bacillati</taxon>
        <taxon>Bacillota</taxon>
        <taxon>Clostridia</taxon>
        <taxon>Halanaerobiales</taxon>
        <taxon>Halarsenatibacteraceae</taxon>
        <taxon>Halonatronomonas</taxon>
    </lineage>
</organism>
<dbReference type="GO" id="GO:0003677">
    <property type="term" value="F:DNA binding"/>
    <property type="evidence" value="ECO:0007669"/>
    <property type="project" value="UniProtKB-UniRule"/>
</dbReference>
<keyword evidence="13" id="KW-1185">Reference proteome</keyword>
<evidence type="ECO:0000256" key="4">
    <source>
        <dbReference type="ARBA" id="ARBA00022840"/>
    </source>
</evidence>
<comment type="subunit">
    <text evidence="9">Heterotetramer, composed of two GyrA and two GyrB chains. In the heterotetramer, GyrA contains the active site tyrosine that forms a transient covalent intermediate with DNA, while GyrB binds cofactors and catalyzes ATP hydrolysis.</text>
</comment>
<keyword evidence="6 9" id="KW-0238">DNA-binding</keyword>
<dbReference type="FunFam" id="3.90.199.10:FF:000001">
    <property type="entry name" value="DNA gyrase subunit A"/>
    <property type="match status" value="1"/>
</dbReference>
<name>A0A931AWA3_9FIRM</name>
<evidence type="ECO:0000256" key="6">
    <source>
        <dbReference type="ARBA" id="ARBA00023125"/>
    </source>
</evidence>
<evidence type="ECO:0000256" key="10">
    <source>
        <dbReference type="PROSITE-ProRule" id="PRU01384"/>
    </source>
</evidence>
<dbReference type="InterPro" id="IPR013760">
    <property type="entry name" value="Topo_IIA-like_dom_sf"/>
</dbReference>
<keyword evidence="5 9" id="KW-0799">Topoisomerase</keyword>